<evidence type="ECO:0000259" key="4">
    <source>
        <dbReference type="Pfam" id="PF01494"/>
    </source>
</evidence>
<dbReference type="Gene3D" id="3.50.50.60">
    <property type="entry name" value="FAD/NAD(P)-binding domain"/>
    <property type="match status" value="1"/>
</dbReference>
<evidence type="ECO:0000313" key="5">
    <source>
        <dbReference type="EMBL" id="SBV32548.1"/>
    </source>
</evidence>
<reference evidence="5" key="1">
    <citation type="submission" date="2016-03" db="EMBL/GenBank/DDBJ databases">
        <authorList>
            <person name="Ploux O."/>
        </authorList>
    </citation>
    <scope>NUCLEOTIDE SEQUENCE</scope>
    <source>
        <strain evidence="5">UC10</strain>
    </source>
</reference>
<dbReference type="GO" id="GO:0016709">
    <property type="term" value="F:oxidoreductase activity, acting on paired donors, with incorporation or reduction of molecular oxygen, NAD(P)H as one donor, and incorporation of one atom of oxygen"/>
    <property type="evidence" value="ECO:0007669"/>
    <property type="project" value="UniProtKB-ARBA"/>
</dbReference>
<gene>
    <name evidence="5" type="ORF">SPPYR_1428</name>
</gene>
<dbReference type="RefSeq" id="WP_184100647.1">
    <property type="nucleotide sequence ID" value="NZ_LT598653.1"/>
</dbReference>
<evidence type="ECO:0000256" key="3">
    <source>
        <dbReference type="ARBA" id="ARBA00022827"/>
    </source>
</evidence>
<dbReference type="KEGG" id="sphu:SPPYR_1428"/>
<dbReference type="InterPro" id="IPR036188">
    <property type="entry name" value="FAD/NAD-bd_sf"/>
</dbReference>
<dbReference type="PANTHER" id="PTHR43004">
    <property type="entry name" value="TRK SYSTEM POTASSIUM UPTAKE PROTEIN"/>
    <property type="match status" value="1"/>
</dbReference>
<comment type="cofactor">
    <cofactor evidence="1">
        <name>FAD</name>
        <dbReference type="ChEBI" id="CHEBI:57692"/>
    </cofactor>
</comment>
<dbReference type="AlphaFoldDB" id="A0A1Y5PRC7"/>
<accession>A0A1Y5PRC7</accession>
<dbReference type="PANTHER" id="PTHR43004:SF19">
    <property type="entry name" value="BINDING MONOOXYGENASE, PUTATIVE (JCVI)-RELATED"/>
    <property type="match status" value="1"/>
</dbReference>
<dbReference type="SUPFAM" id="SSF51905">
    <property type="entry name" value="FAD/NAD(P)-binding domain"/>
    <property type="match status" value="1"/>
</dbReference>
<dbReference type="Pfam" id="PF01494">
    <property type="entry name" value="FAD_binding_3"/>
    <property type="match status" value="1"/>
</dbReference>
<dbReference type="PRINTS" id="PR00420">
    <property type="entry name" value="RNGMNOXGNASE"/>
</dbReference>
<dbReference type="EMBL" id="LT598653">
    <property type="protein sequence ID" value="SBV32548.1"/>
    <property type="molecule type" value="Genomic_DNA"/>
</dbReference>
<keyword evidence="3" id="KW-0274">FAD</keyword>
<proteinExistence type="predicted"/>
<dbReference type="Pfam" id="PF21274">
    <property type="entry name" value="Rng_hyd_C"/>
    <property type="match status" value="1"/>
</dbReference>
<dbReference type="InterPro" id="IPR050641">
    <property type="entry name" value="RIFMO-like"/>
</dbReference>
<evidence type="ECO:0000256" key="2">
    <source>
        <dbReference type="ARBA" id="ARBA00022630"/>
    </source>
</evidence>
<dbReference type="NCBIfam" id="NF004780">
    <property type="entry name" value="PRK06126.1"/>
    <property type="match status" value="1"/>
</dbReference>
<name>A0A1Y5PRC7_9SPHN</name>
<protein>
    <submittedName>
        <fullName evidence="5">2-polyprenyl-6-methoxyphenol hydroxylase-like oxidoreductase</fullName>
    </submittedName>
</protein>
<evidence type="ECO:0000256" key="1">
    <source>
        <dbReference type="ARBA" id="ARBA00001974"/>
    </source>
</evidence>
<keyword evidence="2" id="KW-0285">Flavoprotein</keyword>
<sequence length="566" mass="62443">MATEQAPTLDADVIILGGGPVGLAVAVDLAWRGQRPILIERGDGEVVHPRAGGFTARTMEHLRRWGIADEVRKYFNPDFPLNQRFCLSVSGHELATARLGTLRETPTPPETPEKHQRCRQMYYDPIIRKRAIELGADLRMRHSVEAFADKGDHVELQVRNLETDEVLTLRTAWLVACDGGRSWVRDELGIGVQGNRLNHSLSVLLEGDIVGHGGEEAAERYIILGPKGPWANITTMEGENRQWRMNLRFDEEPDLATFDPQEAIRRAVSPDADLKVLSILPWRRSNIIADHFQSGRILLAGDAVHVMTPTGGFGANTGIGDAVDLGWKLQAVIEGWGGDALIDSYEVERRPIAFRNVFEAERNHKAWSPAEDISRIAEESPEGERIRRRIGEGLVEASYPEWNSIGVALGYAYLNSPLCVPDGTPPPADEPSVYRPTARPGHRAPHAWLSDGRSMLDLFGNGFVLLSFADKEAEGVDALLAAAAERKVPIRVECIADGNIAALYEQPLVLVRPDGHVAWRGSQLPDAGGLIDIVRGKTVTPQVRTQVERQTYYAQARREPASELAA</sequence>
<dbReference type="InterPro" id="IPR002938">
    <property type="entry name" value="FAD-bd"/>
</dbReference>
<dbReference type="Gene3D" id="3.30.9.10">
    <property type="entry name" value="D-Amino Acid Oxidase, subunit A, domain 2"/>
    <property type="match status" value="1"/>
</dbReference>
<organism evidence="5">
    <name type="scientific">uncultured Sphingopyxis sp</name>
    <dbReference type="NCBI Taxonomy" id="310581"/>
    <lineage>
        <taxon>Bacteria</taxon>
        <taxon>Pseudomonadati</taxon>
        <taxon>Pseudomonadota</taxon>
        <taxon>Alphaproteobacteria</taxon>
        <taxon>Sphingomonadales</taxon>
        <taxon>Sphingomonadaceae</taxon>
        <taxon>Sphingopyxis</taxon>
        <taxon>environmental samples</taxon>
    </lineage>
</organism>
<dbReference type="Gene3D" id="3.40.30.120">
    <property type="match status" value="1"/>
</dbReference>
<dbReference type="GO" id="GO:0071949">
    <property type="term" value="F:FAD binding"/>
    <property type="evidence" value="ECO:0007669"/>
    <property type="project" value="InterPro"/>
</dbReference>
<feature type="domain" description="FAD-binding" evidence="4">
    <location>
        <begin position="10"/>
        <end position="357"/>
    </location>
</feature>